<accession>A0ABU1RRT2</accession>
<protein>
    <submittedName>
        <fullName evidence="2">Xanthosine utilization system XapX-like protein</fullName>
    </submittedName>
</protein>
<keyword evidence="1" id="KW-0812">Transmembrane</keyword>
<dbReference type="EMBL" id="JAVDTT010000002">
    <property type="protein sequence ID" value="MDR6841495.1"/>
    <property type="molecule type" value="Genomic_DNA"/>
</dbReference>
<gene>
    <name evidence="2" type="ORF">J2W94_001780</name>
</gene>
<evidence type="ECO:0000256" key="1">
    <source>
        <dbReference type="SAM" id="Phobius"/>
    </source>
</evidence>
<sequence length="72" mass="7533">MALDLLDLGTIIDIFMARRFFVPFAIGVAGAIAFYYLTGETPASAAIAFFIGLIGLIAGIIFQMAGSRSGSV</sequence>
<keyword evidence="1" id="KW-0472">Membrane</keyword>
<comment type="caution">
    <text evidence="2">The sequence shown here is derived from an EMBL/GenBank/DDBJ whole genome shotgun (WGS) entry which is preliminary data.</text>
</comment>
<keyword evidence="1" id="KW-1133">Transmembrane helix</keyword>
<evidence type="ECO:0000313" key="2">
    <source>
        <dbReference type="EMBL" id="MDR6841495.1"/>
    </source>
</evidence>
<feature type="transmembrane region" description="Helical" evidence="1">
    <location>
        <begin position="20"/>
        <end position="37"/>
    </location>
</feature>
<feature type="transmembrane region" description="Helical" evidence="1">
    <location>
        <begin position="43"/>
        <end position="62"/>
    </location>
</feature>
<organism evidence="2 3">
    <name type="scientific">Pseudoxanthomonas sacheonensis</name>
    <dbReference type="NCBI Taxonomy" id="443615"/>
    <lineage>
        <taxon>Bacteria</taxon>
        <taxon>Pseudomonadati</taxon>
        <taxon>Pseudomonadota</taxon>
        <taxon>Gammaproteobacteria</taxon>
        <taxon>Lysobacterales</taxon>
        <taxon>Lysobacteraceae</taxon>
        <taxon>Pseudoxanthomonas</taxon>
    </lineage>
</organism>
<dbReference type="Proteomes" id="UP001254759">
    <property type="component" value="Unassembled WGS sequence"/>
</dbReference>
<proteinExistence type="predicted"/>
<keyword evidence="3" id="KW-1185">Reference proteome</keyword>
<dbReference type="RefSeq" id="WP_310092324.1">
    <property type="nucleotide sequence ID" value="NZ_JAVDTT010000002.1"/>
</dbReference>
<reference evidence="2 3" key="1">
    <citation type="submission" date="2023-07" db="EMBL/GenBank/DDBJ databases">
        <title>Sorghum-associated microbial communities from plants grown in Nebraska, USA.</title>
        <authorList>
            <person name="Schachtman D."/>
        </authorList>
    </citation>
    <scope>NUCLEOTIDE SEQUENCE [LARGE SCALE GENOMIC DNA]</scope>
    <source>
        <strain evidence="2 3">BE107</strain>
    </source>
</reference>
<name>A0ABU1RRT2_9GAMM</name>
<evidence type="ECO:0000313" key="3">
    <source>
        <dbReference type="Proteomes" id="UP001254759"/>
    </source>
</evidence>